<dbReference type="SUPFAM" id="SSF63817">
    <property type="entry name" value="Sortase"/>
    <property type="match status" value="1"/>
</dbReference>
<dbReference type="InterPro" id="IPR023365">
    <property type="entry name" value="Sortase_dom-sf"/>
</dbReference>
<evidence type="ECO:0000256" key="3">
    <source>
        <dbReference type="SAM" id="Phobius"/>
    </source>
</evidence>
<dbReference type="NCBIfam" id="TIGR01076">
    <property type="entry name" value="sortase_fam"/>
    <property type="match status" value="1"/>
</dbReference>
<protein>
    <submittedName>
        <fullName evidence="4">Sortase (Surface protein transpeptidase)</fullName>
    </submittedName>
</protein>
<dbReference type="AlphaFoldDB" id="A0A6J4RFB6"/>
<feature type="active site" description="Proton donor/acceptor" evidence="2">
    <location>
        <position position="107"/>
    </location>
</feature>
<evidence type="ECO:0000313" key="4">
    <source>
        <dbReference type="EMBL" id="CAA9472422.1"/>
    </source>
</evidence>
<sequence>MKTYRGKRSVGKIFGYLLATLMIFSGLALVGYSFLMGDPLATAAIFGKEPPESGDLSLTVPEMRRVEDVPVFTGPANDENALHDGTLHVDSTGFPWQNGSNVYIAGHRMGFPGTASYLVFWDLDSLEDGDEVILTDAEGTRYNYEVFEKFVVDPGAYNVTQPVPGRSVVSLQTCTLPDYSQRLIVQAELTSVV</sequence>
<keyword evidence="3" id="KW-0472">Membrane</keyword>
<keyword evidence="3" id="KW-1133">Transmembrane helix</keyword>
<name>A0A6J4RFB6_9ACTN</name>
<dbReference type="CDD" id="cd05830">
    <property type="entry name" value="Sortase_E"/>
    <property type="match status" value="1"/>
</dbReference>
<feature type="transmembrane region" description="Helical" evidence="3">
    <location>
        <begin position="12"/>
        <end position="35"/>
    </location>
</feature>
<dbReference type="Pfam" id="PF04203">
    <property type="entry name" value="Sortase"/>
    <property type="match status" value="1"/>
</dbReference>
<reference evidence="4" key="1">
    <citation type="submission" date="2020-02" db="EMBL/GenBank/DDBJ databases">
        <authorList>
            <person name="Meier V. D."/>
        </authorList>
    </citation>
    <scope>NUCLEOTIDE SEQUENCE</scope>
    <source>
        <strain evidence="4">AVDCRST_MAG05</strain>
    </source>
</reference>
<evidence type="ECO:0000256" key="2">
    <source>
        <dbReference type="PIRSR" id="PIRSR605754-1"/>
    </source>
</evidence>
<dbReference type="InterPro" id="IPR005754">
    <property type="entry name" value="Sortase"/>
</dbReference>
<dbReference type="GO" id="GO:0016787">
    <property type="term" value="F:hydrolase activity"/>
    <property type="evidence" value="ECO:0007669"/>
    <property type="project" value="UniProtKB-KW"/>
</dbReference>
<feature type="active site" description="Acyl-thioester intermediate" evidence="2">
    <location>
        <position position="174"/>
    </location>
</feature>
<gene>
    <name evidence="4" type="ORF">AVDCRST_MAG05-657</name>
</gene>
<proteinExistence type="predicted"/>
<keyword evidence="1" id="KW-0378">Hydrolase</keyword>
<evidence type="ECO:0000256" key="1">
    <source>
        <dbReference type="ARBA" id="ARBA00022801"/>
    </source>
</evidence>
<accession>A0A6J4RFB6</accession>
<organism evidence="4">
    <name type="scientific">uncultured Rubrobacteraceae bacterium</name>
    <dbReference type="NCBI Taxonomy" id="349277"/>
    <lineage>
        <taxon>Bacteria</taxon>
        <taxon>Bacillati</taxon>
        <taxon>Actinomycetota</taxon>
        <taxon>Rubrobacteria</taxon>
        <taxon>Rubrobacterales</taxon>
        <taxon>Rubrobacteraceae</taxon>
        <taxon>environmental samples</taxon>
    </lineage>
</organism>
<keyword evidence="3" id="KW-0812">Transmembrane</keyword>
<dbReference type="InterPro" id="IPR042003">
    <property type="entry name" value="Sortase_E"/>
</dbReference>
<dbReference type="EMBL" id="CADCVM010000076">
    <property type="protein sequence ID" value="CAA9472422.1"/>
    <property type="molecule type" value="Genomic_DNA"/>
</dbReference>
<dbReference type="Gene3D" id="2.40.260.10">
    <property type="entry name" value="Sortase"/>
    <property type="match status" value="1"/>
</dbReference>